<feature type="transmembrane region" description="Helical" evidence="7">
    <location>
        <begin position="243"/>
        <end position="266"/>
    </location>
</feature>
<evidence type="ECO:0000313" key="9">
    <source>
        <dbReference type="Proteomes" id="UP001221411"/>
    </source>
</evidence>
<evidence type="ECO:0000313" key="8">
    <source>
        <dbReference type="EMBL" id="MDC0743375.1"/>
    </source>
</evidence>
<feature type="transmembrane region" description="Helical" evidence="7">
    <location>
        <begin position="127"/>
        <end position="148"/>
    </location>
</feature>
<keyword evidence="2" id="KW-1003">Cell membrane</keyword>
<feature type="transmembrane region" description="Helical" evidence="7">
    <location>
        <begin position="37"/>
        <end position="56"/>
    </location>
</feature>
<protein>
    <submittedName>
        <fullName evidence="8">Lysylphosphatidylglycerol synthase transmembrane domain-containing protein</fullName>
    </submittedName>
</protein>
<keyword evidence="9" id="KW-1185">Reference proteome</keyword>
<dbReference type="Proteomes" id="UP001221411">
    <property type="component" value="Unassembled WGS sequence"/>
</dbReference>
<comment type="subcellular location">
    <subcellularLocation>
        <location evidence="1">Cell membrane</location>
        <topology evidence="1">Multi-pass membrane protein</topology>
    </subcellularLocation>
</comment>
<gene>
    <name evidence="8" type="ORF">POL67_18630</name>
</gene>
<feature type="region of interest" description="Disordered" evidence="6">
    <location>
        <begin position="322"/>
        <end position="341"/>
    </location>
</feature>
<comment type="caution">
    <text evidence="8">The sequence shown here is derived from an EMBL/GenBank/DDBJ whole genome shotgun (WGS) entry which is preliminary data.</text>
</comment>
<evidence type="ECO:0000256" key="2">
    <source>
        <dbReference type="ARBA" id="ARBA00022475"/>
    </source>
</evidence>
<keyword evidence="4 7" id="KW-1133">Transmembrane helix</keyword>
<feature type="transmembrane region" description="Helical" evidence="7">
    <location>
        <begin position="286"/>
        <end position="311"/>
    </location>
</feature>
<dbReference type="InterPro" id="IPR022791">
    <property type="entry name" value="L-PG_synthase/AglD"/>
</dbReference>
<accession>A0ABT5ENG7</accession>
<dbReference type="EMBL" id="JAQNDO010000001">
    <property type="protein sequence ID" value="MDC0743375.1"/>
    <property type="molecule type" value="Genomic_DNA"/>
</dbReference>
<evidence type="ECO:0000256" key="1">
    <source>
        <dbReference type="ARBA" id="ARBA00004651"/>
    </source>
</evidence>
<evidence type="ECO:0000256" key="7">
    <source>
        <dbReference type="SAM" id="Phobius"/>
    </source>
</evidence>
<organism evidence="8 9">
    <name type="scientific">Polyangium mundeleinium</name>
    <dbReference type="NCBI Taxonomy" id="2995306"/>
    <lineage>
        <taxon>Bacteria</taxon>
        <taxon>Pseudomonadati</taxon>
        <taxon>Myxococcota</taxon>
        <taxon>Polyangia</taxon>
        <taxon>Polyangiales</taxon>
        <taxon>Polyangiaceae</taxon>
        <taxon>Polyangium</taxon>
    </lineage>
</organism>
<dbReference type="RefSeq" id="WP_271918848.1">
    <property type="nucleotide sequence ID" value="NZ_JAQNDO010000001.1"/>
</dbReference>
<evidence type="ECO:0000256" key="3">
    <source>
        <dbReference type="ARBA" id="ARBA00022692"/>
    </source>
</evidence>
<dbReference type="Pfam" id="PF03706">
    <property type="entry name" value="LPG_synthase_TM"/>
    <property type="match status" value="1"/>
</dbReference>
<dbReference type="PANTHER" id="PTHR39087:SF2">
    <property type="entry name" value="UPF0104 MEMBRANE PROTEIN MJ1595"/>
    <property type="match status" value="1"/>
</dbReference>
<evidence type="ECO:0000256" key="6">
    <source>
        <dbReference type="SAM" id="MobiDB-lite"/>
    </source>
</evidence>
<keyword evidence="5 7" id="KW-0472">Membrane</keyword>
<proteinExistence type="predicted"/>
<evidence type="ECO:0000256" key="5">
    <source>
        <dbReference type="ARBA" id="ARBA00023136"/>
    </source>
</evidence>
<reference evidence="8 9" key="1">
    <citation type="submission" date="2022-11" db="EMBL/GenBank/DDBJ databases">
        <title>Minimal conservation of predation-associated metabolite biosynthetic gene clusters underscores biosynthetic potential of Myxococcota including descriptions for ten novel species: Archangium lansinium sp. nov., Myxococcus landrumus sp. nov., Nannocystis bai.</title>
        <authorList>
            <person name="Ahearne A."/>
            <person name="Stevens C."/>
            <person name="Dowd S."/>
        </authorList>
    </citation>
    <scope>NUCLEOTIDE SEQUENCE [LARGE SCALE GENOMIC DNA]</scope>
    <source>
        <strain evidence="8 9">RJM3</strain>
    </source>
</reference>
<feature type="transmembrane region" description="Helical" evidence="7">
    <location>
        <begin position="7"/>
        <end position="25"/>
    </location>
</feature>
<dbReference type="PANTHER" id="PTHR39087">
    <property type="entry name" value="UPF0104 MEMBRANE PROTEIN MJ1595"/>
    <property type="match status" value="1"/>
</dbReference>
<keyword evidence="3 7" id="KW-0812">Transmembrane</keyword>
<feature type="transmembrane region" description="Helical" evidence="7">
    <location>
        <begin position="209"/>
        <end position="231"/>
    </location>
</feature>
<dbReference type="NCBIfam" id="TIGR00374">
    <property type="entry name" value="flippase-like domain"/>
    <property type="match status" value="1"/>
</dbReference>
<feature type="transmembrane region" description="Helical" evidence="7">
    <location>
        <begin position="76"/>
        <end position="95"/>
    </location>
</feature>
<feature type="transmembrane region" description="Helical" evidence="7">
    <location>
        <begin position="155"/>
        <end position="175"/>
    </location>
</feature>
<evidence type="ECO:0000256" key="4">
    <source>
        <dbReference type="ARBA" id="ARBA00022989"/>
    </source>
</evidence>
<sequence>MNKLVRRVVWVMLLGVVLYGGLVLYRDANLIAARLATYAWSTFAIACALAFGNYLLRYLKWEYYLARLDIRGVPKFESLLVYLSGFVLTVTPGKVGEVFKSLILFQLRKVPIERTAPIVIAERVTDLIGVIAIIAVGSASFPGGALWAGLGAATVVVLLVFVSVPAVNGAVVRILPKLPGPLGRVGGKVAPKIEEALGGLRTIVSPAQLVWPTLLSIVAWSLEGVALWVILRGFGEQASMSLSMFFYSTATLAGALVPVPGGLGVTEKLLEEQMARLGGVEAATSTAAMILVRFATLWFAVAVGFAALGLLRAKHGAAVLGGEPVPQDPEAQRNLLTERTP</sequence>
<name>A0ABT5ENG7_9BACT</name>